<feature type="domain" description="ABC transporter" evidence="10">
    <location>
        <begin position="25"/>
        <end position="284"/>
    </location>
</feature>
<keyword evidence="6" id="KW-0547">Nucleotide-binding</keyword>
<evidence type="ECO:0000256" key="1">
    <source>
        <dbReference type="ARBA" id="ARBA00004202"/>
    </source>
</evidence>
<evidence type="ECO:0000256" key="7">
    <source>
        <dbReference type="ARBA" id="ARBA00022840"/>
    </source>
</evidence>
<dbReference type="Pfam" id="PF00005">
    <property type="entry name" value="ABC_tran"/>
    <property type="match status" value="1"/>
</dbReference>
<comment type="similarity">
    <text evidence="2">Belongs to the ABC transporter superfamily.</text>
</comment>
<accession>A0A7C1FIH2</accession>
<dbReference type="PROSITE" id="PS50893">
    <property type="entry name" value="ABC_TRANSPORTER_2"/>
    <property type="match status" value="1"/>
</dbReference>
<dbReference type="InterPro" id="IPR003593">
    <property type="entry name" value="AAA+_ATPase"/>
</dbReference>
<dbReference type="SUPFAM" id="SSF52540">
    <property type="entry name" value="P-loop containing nucleoside triphosphate hydrolases"/>
    <property type="match status" value="1"/>
</dbReference>
<dbReference type="GO" id="GO:0016887">
    <property type="term" value="F:ATP hydrolysis activity"/>
    <property type="evidence" value="ECO:0007669"/>
    <property type="project" value="InterPro"/>
</dbReference>
<keyword evidence="7 11" id="KW-0067">ATP-binding</keyword>
<dbReference type="PANTHER" id="PTHR43297:SF14">
    <property type="entry name" value="ATPASE AAA-TYPE CORE DOMAIN-CONTAINING PROTEIN"/>
    <property type="match status" value="1"/>
</dbReference>
<name>A0A7C1FIH2_9CHLR</name>
<dbReference type="GO" id="GO:0015833">
    <property type="term" value="P:peptide transport"/>
    <property type="evidence" value="ECO:0007669"/>
    <property type="project" value="InterPro"/>
</dbReference>
<evidence type="ECO:0000256" key="6">
    <source>
        <dbReference type="ARBA" id="ARBA00022741"/>
    </source>
</evidence>
<dbReference type="InterPro" id="IPR013563">
    <property type="entry name" value="Oligopep_ABC_C"/>
</dbReference>
<keyword evidence="9" id="KW-0472">Membrane</keyword>
<comment type="subcellular location">
    <subcellularLocation>
        <location evidence="1">Cell membrane</location>
        <topology evidence="1">Peripheral membrane protein</topology>
    </subcellularLocation>
</comment>
<evidence type="ECO:0000256" key="9">
    <source>
        <dbReference type="ARBA" id="ARBA00023136"/>
    </source>
</evidence>
<keyword evidence="8" id="KW-1278">Translocase</keyword>
<dbReference type="CDD" id="cd03257">
    <property type="entry name" value="ABC_NikE_OppD_transporters"/>
    <property type="match status" value="1"/>
</dbReference>
<evidence type="ECO:0000256" key="5">
    <source>
        <dbReference type="ARBA" id="ARBA00022519"/>
    </source>
</evidence>
<dbReference type="Gene3D" id="3.40.50.300">
    <property type="entry name" value="P-loop containing nucleotide triphosphate hydrolases"/>
    <property type="match status" value="1"/>
</dbReference>
<keyword evidence="3" id="KW-0813">Transport</keyword>
<dbReference type="GO" id="GO:0005886">
    <property type="term" value="C:plasma membrane"/>
    <property type="evidence" value="ECO:0007669"/>
    <property type="project" value="UniProtKB-SubCell"/>
</dbReference>
<dbReference type="InterPro" id="IPR050388">
    <property type="entry name" value="ABC_Ni/Peptide_Import"/>
</dbReference>
<organism evidence="11">
    <name type="scientific">Caldilinea aerophila</name>
    <dbReference type="NCBI Taxonomy" id="133453"/>
    <lineage>
        <taxon>Bacteria</taxon>
        <taxon>Bacillati</taxon>
        <taxon>Chloroflexota</taxon>
        <taxon>Caldilineae</taxon>
        <taxon>Caldilineales</taxon>
        <taxon>Caldilineaceae</taxon>
        <taxon>Caldilinea</taxon>
    </lineage>
</organism>
<evidence type="ECO:0000259" key="10">
    <source>
        <dbReference type="PROSITE" id="PS50893"/>
    </source>
</evidence>
<protein>
    <submittedName>
        <fullName evidence="11">ABC transporter ATP-binding protein</fullName>
    </submittedName>
</protein>
<dbReference type="InterPro" id="IPR003439">
    <property type="entry name" value="ABC_transporter-like_ATP-bd"/>
</dbReference>
<sequence length="348" mass="38467">MVQTPSSKIEQIEQPAGVNGKTPILEIKNLHTYFFQETGTVRAVRGVDLTLFRQSVLGVVGESGCGKSITAMSVMQLIKSPPGRIVQGEILFHREPDKPPINIVDLDPAGSQMRQIRGGEIAIIFQEPMTSLNPLFSVGTQIKEAIKLHQKVSDREATARALEMLERVQISEPKRRIKQYPHQLSGGMRQRVMIAMALSCNPAILIADEPTTALDVTVQAQILELMRQLQNDFKSSIMLITHNLGVVSQMADHVAVMYLGQVVEYGTVRDIFHRPLHPYTEGLLKSVPVLGRKASKLVPIKGMVPNASKEVKGCAFADRCPHVKKICKEEAPVLREIAPGHSASCWLY</sequence>
<reference evidence="11" key="1">
    <citation type="journal article" date="2020" name="mSystems">
        <title>Genome- and Community-Level Interaction Insights into Carbon Utilization and Element Cycling Functions of Hydrothermarchaeota in Hydrothermal Sediment.</title>
        <authorList>
            <person name="Zhou Z."/>
            <person name="Liu Y."/>
            <person name="Xu W."/>
            <person name="Pan J."/>
            <person name="Luo Z.H."/>
            <person name="Li M."/>
        </authorList>
    </citation>
    <scope>NUCLEOTIDE SEQUENCE [LARGE SCALE GENOMIC DNA]</scope>
    <source>
        <strain evidence="11">SpSt-289</strain>
    </source>
</reference>
<dbReference type="GO" id="GO:0005524">
    <property type="term" value="F:ATP binding"/>
    <property type="evidence" value="ECO:0007669"/>
    <property type="project" value="UniProtKB-KW"/>
</dbReference>
<proteinExistence type="inferred from homology"/>
<dbReference type="PANTHER" id="PTHR43297">
    <property type="entry name" value="OLIGOPEPTIDE TRANSPORT ATP-BINDING PROTEIN APPD"/>
    <property type="match status" value="1"/>
</dbReference>
<dbReference type="AlphaFoldDB" id="A0A7C1FIH2"/>
<dbReference type="EMBL" id="DSMG01000198">
    <property type="protein sequence ID" value="HDX33657.1"/>
    <property type="molecule type" value="Genomic_DNA"/>
</dbReference>
<evidence type="ECO:0000256" key="3">
    <source>
        <dbReference type="ARBA" id="ARBA00022448"/>
    </source>
</evidence>
<keyword evidence="5" id="KW-0997">Cell inner membrane</keyword>
<dbReference type="Pfam" id="PF08352">
    <property type="entry name" value="oligo_HPY"/>
    <property type="match status" value="1"/>
</dbReference>
<dbReference type="FunFam" id="3.40.50.300:FF:000016">
    <property type="entry name" value="Oligopeptide ABC transporter ATP-binding component"/>
    <property type="match status" value="1"/>
</dbReference>
<comment type="caution">
    <text evidence="11">The sequence shown here is derived from an EMBL/GenBank/DDBJ whole genome shotgun (WGS) entry which is preliminary data.</text>
</comment>
<dbReference type="PROSITE" id="PS00211">
    <property type="entry name" value="ABC_TRANSPORTER_1"/>
    <property type="match status" value="1"/>
</dbReference>
<evidence type="ECO:0000256" key="2">
    <source>
        <dbReference type="ARBA" id="ARBA00005417"/>
    </source>
</evidence>
<evidence type="ECO:0000256" key="8">
    <source>
        <dbReference type="ARBA" id="ARBA00022967"/>
    </source>
</evidence>
<dbReference type="InterPro" id="IPR017871">
    <property type="entry name" value="ABC_transporter-like_CS"/>
</dbReference>
<evidence type="ECO:0000256" key="4">
    <source>
        <dbReference type="ARBA" id="ARBA00022475"/>
    </source>
</evidence>
<gene>
    <name evidence="11" type="ORF">ENQ20_19565</name>
</gene>
<evidence type="ECO:0000313" key="11">
    <source>
        <dbReference type="EMBL" id="HDX33657.1"/>
    </source>
</evidence>
<dbReference type="NCBIfam" id="TIGR01727">
    <property type="entry name" value="oligo_HPY"/>
    <property type="match status" value="1"/>
</dbReference>
<keyword evidence="4" id="KW-1003">Cell membrane</keyword>
<dbReference type="SMART" id="SM00382">
    <property type="entry name" value="AAA"/>
    <property type="match status" value="1"/>
</dbReference>
<dbReference type="InterPro" id="IPR027417">
    <property type="entry name" value="P-loop_NTPase"/>
</dbReference>